<evidence type="ECO:0000256" key="1">
    <source>
        <dbReference type="SAM" id="MobiDB-lite"/>
    </source>
</evidence>
<proteinExistence type="predicted"/>
<sequence length="65" mass="7394">MRCRHSNSRRSDGHSHLSVPNQWNPGSIVQSHRSIGCPRWSCCSVPSIHESGYRSADSSDRMFEH</sequence>
<dbReference type="GeneID" id="24920294"/>
<dbReference type="InParanoid" id="D8M5E9"/>
<name>D8M5E9_BLAHO</name>
<keyword evidence="3" id="KW-1185">Reference proteome</keyword>
<organism evidence="2">
    <name type="scientific">Blastocystis hominis</name>
    <dbReference type="NCBI Taxonomy" id="12968"/>
    <lineage>
        <taxon>Eukaryota</taxon>
        <taxon>Sar</taxon>
        <taxon>Stramenopiles</taxon>
        <taxon>Bigyra</taxon>
        <taxon>Opalozoa</taxon>
        <taxon>Opalinata</taxon>
        <taxon>Blastocystidae</taxon>
        <taxon>Blastocystis</taxon>
    </lineage>
</organism>
<dbReference type="EMBL" id="FN668658">
    <property type="protein sequence ID" value="CBK23288.2"/>
    <property type="molecule type" value="Genomic_DNA"/>
</dbReference>
<protein>
    <submittedName>
        <fullName evidence="2">Uncharacterized protein</fullName>
    </submittedName>
</protein>
<dbReference type="AlphaFoldDB" id="D8M5E9"/>
<evidence type="ECO:0000313" key="3">
    <source>
        <dbReference type="Proteomes" id="UP000008312"/>
    </source>
</evidence>
<dbReference type="Proteomes" id="UP000008312">
    <property type="component" value="Unassembled WGS sequence"/>
</dbReference>
<gene>
    <name evidence="2" type="ORF">GSBLH_T00003181001</name>
</gene>
<accession>D8M5E9</accession>
<dbReference type="RefSeq" id="XP_012897336.1">
    <property type="nucleotide sequence ID" value="XM_013041882.1"/>
</dbReference>
<evidence type="ECO:0000313" key="2">
    <source>
        <dbReference type="EMBL" id="CBK23288.2"/>
    </source>
</evidence>
<feature type="compositionally biased region" description="Polar residues" evidence="1">
    <location>
        <begin position="18"/>
        <end position="33"/>
    </location>
</feature>
<feature type="region of interest" description="Disordered" evidence="1">
    <location>
        <begin position="1"/>
        <end position="33"/>
    </location>
</feature>
<reference evidence="2" key="1">
    <citation type="submission" date="2010-02" db="EMBL/GenBank/DDBJ databases">
        <title>Sequencing and annotation of the Blastocystis hominis genome.</title>
        <authorList>
            <person name="Wincker P."/>
        </authorList>
    </citation>
    <scope>NUCLEOTIDE SEQUENCE</scope>
    <source>
        <strain evidence="2">Singapore isolate B</strain>
    </source>
</reference>